<accession>A0AAD3XPJ7</accession>
<evidence type="ECO:0000313" key="2">
    <source>
        <dbReference type="Proteomes" id="UP001279734"/>
    </source>
</evidence>
<comment type="caution">
    <text evidence="1">The sequence shown here is derived from an EMBL/GenBank/DDBJ whole genome shotgun (WGS) entry which is preliminary data.</text>
</comment>
<reference evidence="1" key="1">
    <citation type="submission" date="2023-05" db="EMBL/GenBank/DDBJ databases">
        <title>Nepenthes gracilis genome sequencing.</title>
        <authorList>
            <person name="Fukushima K."/>
        </authorList>
    </citation>
    <scope>NUCLEOTIDE SEQUENCE</scope>
    <source>
        <strain evidence="1">SING2019-196</strain>
    </source>
</reference>
<evidence type="ECO:0000313" key="1">
    <source>
        <dbReference type="EMBL" id="GMH12657.1"/>
    </source>
</evidence>
<keyword evidence="2" id="KW-1185">Reference proteome</keyword>
<dbReference type="Proteomes" id="UP001279734">
    <property type="component" value="Unassembled WGS sequence"/>
</dbReference>
<gene>
    <name evidence="1" type="ORF">Nepgr_014498</name>
</gene>
<dbReference type="EMBL" id="BSYO01000012">
    <property type="protein sequence ID" value="GMH12657.1"/>
    <property type="molecule type" value="Genomic_DNA"/>
</dbReference>
<sequence>MTAAQLLIDQTLPSSAFGRRLPHQVAKYTNSHRRRQPHCERPRAGCMVWPPKGLQTAVSEVVMGVFRWFLTIVEPSSIDEYRGAEGETMEEEEEEEEKRVKKNCQQLWRVIARITPALRACCFAPANAMRGWSRYGR</sequence>
<name>A0AAD3XPJ7_NEPGR</name>
<proteinExistence type="predicted"/>
<dbReference type="AlphaFoldDB" id="A0AAD3XPJ7"/>
<protein>
    <submittedName>
        <fullName evidence="1">Uncharacterized protein</fullName>
    </submittedName>
</protein>
<organism evidence="1 2">
    <name type="scientific">Nepenthes gracilis</name>
    <name type="common">Slender pitcher plant</name>
    <dbReference type="NCBI Taxonomy" id="150966"/>
    <lineage>
        <taxon>Eukaryota</taxon>
        <taxon>Viridiplantae</taxon>
        <taxon>Streptophyta</taxon>
        <taxon>Embryophyta</taxon>
        <taxon>Tracheophyta</taxon>
        <taxon>Spermatophyta</taxon>
        <taxon>Magnoliopsida</taxon>
        <taxon>eudicotyledons</taxon>
        <taxon>Gunneridae</taxon>
        <taxon>Pentapetalae</taxon>
        <taxon>Caryophyllales</taxon>
        <taxon>Nepenthaceae</taxon>
        <taxon>Nepenthes</taxon>
    </lineage>
</organism>